<dbReference type="NCBIfam" id="TIGR02937">
    <property type="entry name" value="sigma70-ECF"/>
    <property type="match status" value="1"/>
</dbReference>
<organism evidence="7 8">
    <name type="scientific">Aureibaculum algae</name>
    <dbReference type="NCBI Taxonomy" id="2584122"/>
    <lineage>
        <taxon>Bacteria</taxon>
        <taxon>Pseudomonadati</taxon>
        <taxon>Bacteroidota</taxon>
        <taxon>Flavobacteriia</taxon>
        <taxon>Flavobacteriales</taxon>
        <taxon>Flavobacteriaceae</taxon>
        <taxon>Aureibaculum</taxon>
    </lineage>
</organism>
<dbReference type="GO" id="GO:0006352">
    <property type="term" value="P:DNA-templated transcription initiation"/>
    <property type="evidence" value="ECO:0007669"/>
    <property type="project" value="InterPro"/>
</dbReference>
<dbReference type="SUPFAM" id="SSF88946">
    <property type="entry name" value="Sigma2 domain of RNA polymerase sigma factors"/>
    <property type="match status" value="1"/>
</dbReference>
<evidence type="ECO:0000256" key="2">
    <source>
        <dbReference type="ARBA" id="ARBA00023015"/>
    </source>
</evidence>
<evidence type="ECO:0000256" key="1">
    <source>
        <dbReference type="ARBA" id="ARBA00010641"/>
    </source>
</evidence>
<accession>A0A5B7TMP2</accession>
<dbReference type="InterPro" id="IPR013249">
    <property type="entry name" value="RNA_pol_sigma70_r4_t2"/>
</dbReference>
<dbReference type="PANTHER" id="PTHR43133:SF46">
    <property type="entry name" value="RNA POLYMERASE SIGMA-70 FACTOR ECF SUBFAMILY"/>
    <property type="match status" value="1"/>
</dbReference>
<keyword evidence="2" id="KW-0805">Transcription regulation</keyword>
<dbReference type="Proteomes" id="UP000306229">
    <property type="component" value="Chromosome"/>
</dbReference>
<evidence type="ECO:0000259" key="6">
    <source>
        <dbReference type="Pfam" id="PF08281"/>
    </source>
</evidence>
<gene>
    <name evidence="7" type="ORF">FF125_02995</name>
</gene>
<dbReference type="OrthoDB" id="1100095at2"/>
<dbReference type="Gene3D" id="1.10.1740.10">
    <property type="match status" value="1"/>
</dbReference>
<evidence type="ECO:0000256" key="3">
    <source>
        <dbReference type="ARBA" id="ARBA00023082"/>
    </source>
</evidence>
<dbReference type="InterPro" id="IPR039425">
    <property type="entry name" value="RNA_pol_sigma-70-like"/>
</dbReference>
<evidence type="ECO:0000256" key="4">
    <source>
        <dbReference type="ARBA" id="ARBA00023163"/>
    </source>
</evidence>
<evidence type="ECO:0000313" key="7">
    <source>
        <dbReference type="EMBL" id="QCX37450.1"/>
    </source>
</evidence>
<protein>
    <submittedName>
        <fullName evidence="7">Sigma-70 family RNA polymerase sigma factor</fullName>
    </submittedName>
</protein>
<comment type="similarity">
    <text evidence="1">Belongs to the sigma-70 factor family. ECF subfamily.</text>
</comment>
<dbReference type="InterPro" id="IPR013324">
    <property type="entry name" value="RNA_pol_sigma_r3/r4-like"/>
</dbReference>
<keyword evidence="3" id="KW-0731">Sigma factor</keyword>
<dbReference type="GO" id="GO:0016987">
    <property type="term" value="F:sigma factor activity"/>
    <property type="evidence" value="ECO:0007669"/>
    <property type="project" value="UniProtKB-KW"/>
</dbReference>
<dbReference type="Pfam" id="PF04542">
    <property type="entry name" value="Sigma70_r2"/>
    <property type="match status" value="1"/>
</dbReference>
<dbReference type="InterPro" id="IPR007627">
    <property type="entry name" value="RNA_pol_sigma70_r2"/>
</dbReference>
<keyword evidence="4" id="KW-0804">Transcription</keyword>
<dbReference type="PANTHER" id="PTHR43133">
    <property type="entry name" value="RNA POLYMERASE ECF-TYPE SIGMA FACTO"/>
    <property type="match status" value="1"/>
</dbReference>
<dbReference type="SUPFAM" id="SSF88659">
    <property type="entry name" value="Sigma3 and sigma4 domains of RNA polymerase sigma factors"/>
    <property type="match status" value="1"/>
</dbReference>
<feature type="domain" description="RNA polymerase sigma factor 70 region 4 type 2" evidence="6">
    <location>
        <begin position="129"/>
        <end position="171"/>
    </location>
</feature>
<reference evidence="7 8" key="1">
    <citation type="submission" date="2019-05" db="EMBL/GenBank/DDBJ databases">
        <title>Algicella ahnfeltiae gen. nov., sp. nov., a novel marine bacterium of the family Flavobacteriaceae isolated from a red alga.</title>
        <authorList>
            <person name="Nedashkovskaya O.I."/>
            <person name="Kukhlevskiy A.D."/>
            <person name="Kim S.-G."/>
            <person name="Zhukova N.V."/>
            <person name="Mikhailov V.V."/>
        </authorList>
    </citation>
    <scope>NUCLEOTIDE SEQUENCE [LARGE SCALE GENOMIC DNA]</scope>
    <source>
        <strain evidence="7 8">10Alg115</strain>
    </source>
</reference>
<feature type="domain" description="RNA polymerase sigma-70 region 2" evidence="5">
    <location>
        <begin position="26"/>
        <end position="91"/>
    </location>
</feature>
<dbReference type="EMBL" id="CP040749">
    <property type="protein sequence ID" value="QCX37450.1"/>
    <property type="molecule type" value="Genomic_DNA"/>
</dbReference>
<evidence type="ECO:0000313" key="8">
    <source>
        <dbReference type="Proteomes" id="UP000306229"/>
    </source>
</evidence>
<dbReference type="KEGG" id="fbe:FF125_02995"/>
<dbReference type="RefSeq" id="WP_138948386.1">
    <property type="nucleotide sequence ID" value="NZ_CP040749.1"/>
</dbReference>
<dbReference type="Pfam" id="PF08281">
    <property type="entry name" value="Sigma70_r4_2"/>
    <property type="match status" value="1"/>
</dbReference>
<dbReference type="InterPro" id="IPR013325">
    <property type="entry name" value="RNA_pol_sigma_r2"/>
</dbReference>
<sequence>MLFSFKDDSKLIEQLVIGNENAYTYLVTNYHKPLYIYALSLTNDNASAQDIIQNVFLRTWKYRKRLNPDYSIKNFLYKTTYNEFINDYHRTKAISILERTYIEALNESVDENNSELIKKKIDFVNDGICNLPPKCKKTFLLSKKEGLTNIEISEYLDISIKTVEGHISKAYSILRKKCGDNLNNILIILFNNKQLKSKYY</sequence>
<evidence type="ECO:0000259" key="5">
    <source>
        <dbReference type="Pfam" id="PF04542"/>
    </source>
</evidence>
<dbReference type="GO" id="GO:0003677">
    <property type="term" value="F:DNA binding"/>
    <property type="evidence" value="ECO:0007669"/>
    <property type="project" value="InterPro"/>
</dbReference>
<keyword evidence="8" id="KW-1185">Reference proteome</keyword>
<dbReference type="AlphaFoldDB" id="A0A5B7TMP2"/>
<proteinExistence type="inferred from homology"/>
<dbReference type="InterPro" id="IPR014284">
    <property type="entry name" value="RNA_pol_sigma-70_dom"/>
</dbReference>
<dbReference type="InterPro" id="IPR036388">
    <property type="entry name" value="WH-like_DNA-bd_sf"/>
</dbReference>
<dbReference type="Gene3D" id="1.10.10.10">
    <property type="entry name" value="Winged helix-like DNA-binding domain superfamily/Winged helix DNA-binding domain"/>
    <property type="match status" value="1"/>
</dbReference>
<name>A0A5B7TMP2_9FLAO</name>